<dbReference type="GO" id="GO:0050660">
    <property type="term" value="F:flavin adenine dinucleotide binding"/>
    <property type="evidence" value="ECO:0007669"/>
    <property type="project" value="InterPro"/>
</dbReference>
<feature type="binding site" evidence="9">
    <location>
        <begin position="230"/>
        <end position="231"/>
    </location>
    <ligand>
        <name>FMN</name>
        <dbReference type="ChEBI" id="CHEBI:58210"/>
    </ligand>
</feature>
<dbReference type="InterPro" id="IPR035587">
    <property type="entry name" value="DUS-like_FMN-bd"/>
</dbReference>
<dbReference type="PANTHER" id="PTHR45846:SF1">
    <property type="entry name" value="TRNA-DIHYDROURIDINE(47) SYNTHASE [NAD(P)(+)]-LIKE"/>
    <property type="match status" value="1"/>
</dbReference>
<dbReference type="PROSITE" id="PS01136">
    <property type="entry name" value="UPF0034"/>
    <property type="match status" value="1"/>
</dbReference>
<name>A0A0A2ST20_9GAMM</name>
<feature type="binding site" evidence="9">
    <location>
        <position position="148"/>
    </location>
    <ligand>
        <name>FMN</name>
        <dbReference type="ChEBI" id="CHEBI:58210"/>
    </ligand>
</feature>
<feature type="binding site" evidence="9">
    <location>
        <position position="79"/>
    </location>
    <ligand>
        <name>FMN</name>
        <dbReference type="ChEBI" id="CHEBI:58210"/>
    </ligand>
</feature>
<keyword evidence="9" id="KW-0547">Nucleotide-binding</keyword>
<dbReference type="InterPro" id="IPR018517">
    <property type="entry name" value="tRNA_hU_synthase_CS"/>
</dbReference>
<keyword evidence="6 7" id="KW-0560">Oxidoreductase</keyword>
<protein>
    <recommendedName>
        <fullName evidence="7">tRNA-dihydrouridine synthase</fullName>
        <ecNumber evidence="7">1.3.1.-</ecNumber>
    </recommendedName>
</protein>
<feature type="active site" description="Proton donor" evidence="8">
    <location>
        <position position="109"/>
    </location>
</feature>
<dbReference type="RefSeq" id="WP_035886445.1">
    <property type="nucleotide sequence ID" value="NZ_JNCF01000002.1"/>
</dbReference>
<sequence length="323" mass="36065">MHTFINSSLQIGSLKLPHRLIQGPLAGYSCAPFRELFNLYVPPAYCVSEMSSAIDILNKHSIQSRYIYRSVKEKHLAYQISGSEPHVLAEAATKLQSLGADMIDINCGCPKTKIRKKGAGSALLEDPKKLLEIISKVRFAITIPLTIKIRIQNNEKDLILAKQIEESGADALIVHGRRWTDDYDISCNWGQIANIKKSVKIPVIANGDISNPLSLKSAFEISGCDGFMISRAGTGKPWLYQDLLTQHTTHISFDEKLKLFMTHLDGLSLLENEHKAVLQSKSLIRFYFRGQLDESELQQFYQLATLAGIQNFLATVKVGSFLT</sequence>
<gene>
    <name evidence="11" type="ORF">EP47_00050</name>
</gene>
<dbReference type="GO" id="GO:0003723">
    <property type="term" value="F:RNA binding"/>
    <property type="evidence" value="ECO:0007669"/>
    <property type="project" value="TreeGrafter"/>
</dbReference>
<dbReference type="Gene3D" id="3.20.20.70">
    <property type="entry name" value="Aldolase class I"/>
    <property type="match status" value="1"/>
</dbReference>
<organism evidence="11 12">
    <name type="scientific">Legionella norrlandica</name>
    <dbReference type="NCBI Taxonomy" id="1498499"/>
    <lineage>
        <taxon>Bacteria</taxon>
        <taxon>Pseudomonadati</taxon>
        <taxon>Pseudomonadota</taxon>
        <taxon>Gammaproteobacteria</taxon>
        <taxon>Legionellales</taxon>
        <taxon>Legionellaceae</taxon>
        <taxon>Legionella</taxon>
    </lineage>
</organism>
<dbReference type="InterPro" id="IPR013785">
    <property type="entry name" value="Aldolase_TIM"/>
</dbReference>
<proteinExistence type="inferred from homology"/>
<comment type="cofactor">
    <cofactor evidence="1 7 9">
        <name>FMN</name>
        <dbReference type="ChEBI" id="CHEBI:58210"/>
    </cofactor>
</comment>
<keyword evidence="4 7" id="KW-0819">tRNA processing</keyword>
<keyword evidence="5" id="KW-0521">NADP</keyword>
<evidence type="ECO:0000256" key="3">
    <source>
        <dbReference type="ARBA" id="ARBA00022643"/>
    </source>
</evidence>
<dbReference type="GO" id="GO:0017150">
    <property type="term" value="F:tRNA dihydrouridine synthase activity"/>
    <property type="evidence" value="ECO:0007669"/>
    <property type="project" value="InterPro"/>
</dbReference>
<dbReference type="EMBL" id="JNCF01000002">
    <property type="protein sequence ID" value="KGP64280.1"/>
    <property type="molecule type" value="Genomic_DNA"/>
</dbReference>
<evidence type="ECO:0000256" key="8">
    <source>
        <dbReference type="PIRSR" id="PIRSR006621-1"/>
    </source>
</evidence>
<evidence type="ECO:0000256" key="5">
    <source>
        <dbReference type="ARBA" id="ARBA00022857"/>
    </source>
</evidence>
<keyword evidence="3 7" id="KW-0288">FMN</keyword>
<keyword evidence="12" id="KW-1185">Reference proteome</keyword>
<dbReference type="InterPro" id="IPR001269">
    <property type="entry name" value="DUS_fam"/>
</dbReference>
<comment type="caution">
    <text evidence="11">The sequence shown here is derived from an EMBL/GenBank/DDBJ whole genome shotgun (WGS) entry which is preliminary data.</text>
</comment>
<dbReference type="OrthoDB" id="9764501at2"/>
<dbReference type="EC" id="1.3.1.-" evidence="7"/>
<dbReference type="PANTHER" id="PTHR45846">
    <property type="entry name" value="TRNA-DIHYDROURIDINE(47) SYNTHASE [NAD(P)(+)]-LIKE"/>
    <property type="match status" value="1"/>
</dbReference>
<reference evidence="11 12" key="1">
    <citation type="submission" date="2014-05" db="EMBL/GenBank/DDBJ databases">
        <authorList>
            <person name="Rizzardi K."/>
            <person name="Winiecka-Krusnell J."/>
            <person name="Ramliden M."/>
            <person name="Alm E."/>
            <person name="Andersson S."/>
            <person name="Byfors S."/>
        </authorList>
    </citation>
    <scope>NUCLEOTIDE SEQUENCE [LARGE SCALE GENOMIC DNA]</scope>
    <source>
        <strain evidence="11 12">LEGN</strain>
    </source>
</reference>
<dbReference type="AlphaFoldDB" id="A0A0A2ST20"/>
<keyword evidence="2 7" id="KW-0285">Flavoprotein</keyword>
<evidence type="ECO:0000256" key="2">
    <source>
        <dbReference type="ARBA" id="ARBA00022630"/>
    </source>
</evidence>
<dbReference type="Pfam" id="PF01207">
    <property type="entry name" value="Dus"/>
    <property type="match status" value="1"/>
</dbReference>
<dbReference type="STRING" id="1498499.EP47_00050"/>
<feature type="domain" description="DUS-like FMN-binding" evidence="10">
    <location>
        <begin position="23"/>
        <end position="297"/>
    </location>
</feature>
<evidence type="ECO:0000256" key="1">
    <source>
        <dbReference type="ARBA" id="ARBA00001917"/>
    </source>
</evidence>
<dbReference type="SUPFAM" id="SSF51395">
    <property type="entry name" value="FMN-linked oxidoreductases"/>
    <property type="match status" value="1"/>
</dbReference>
<comment type="similarity">
    <text evidence="7">Belongs to the dus family.</text>
</comment>
<evidence type="ECO:0000259" key="10">
    <source>
        <dbReference type="Pfam" id="PF01207"/>
    </source>
</evidence>
<accession>A0A0A2ST20</accession>
<dbReference type="CDD" id="cd02801">
    <property type="entry name" value="DUS_like_FMN"/>
    <property type="match status" value="1"/>
</dbReference>
<evidence type="ECO:0000313" key="12">
    <source>
        <dbReference type="Proteomes" id="UP000054422"/>
    </source>
</evidence>
<evidence type="ECO:0000256" key="7">
    <source>
        <dbReference type="PIRNR" id="PIRNR006621"/>
    </source>
</evidence>
<evidence type="ECO:0000256" key="9">
    <source>
        <dbReference type="PIRSR" id="PIRSR006621-2"/>
    </source>
</evidence>
<feature type="binding site" evidence="9">
    <location>
        <position position="175"/>
    </location>
    <ligand>
        <name>FMN</name>
        <dbReference type="ChEBI" id="CHEBI:58210"/>
    </ligand>
</feature>
<dbReference type="PIRSF" id="PIRSF006621">
    <property type="entry name" value="Dus"/>
    <property type="match status" value="1"/>
</dbReference>
<comment type="function">
    <text evidence="7">Catalyzes the synthesis of 5,6-dihydrouridine (D), a modified base found in the D-loop of most tRNAs, via the reduction of the C5-C6 double bond in target uridines.</text>
</comment>
<evidence type="ECO:0000313" key="11">
    <source>
        <dbReference type="EMBL" id="KGP64280.1"/>
    </source>
</evidence>
<evidence type="ECO:0000256" key="6">
    <source>
        <dbReference type="ARBA" id="ARBA00023002"/>
    </source>
</evidence>
<dbReference type="Proteomes" id="UP000054422">
    <property type="component" value="Unassembled WGS sequence"/>
</dbReference>
<evidence type="ECO:0000256" key="4">
    <source>
        <dbReference type="ARBA" id="ARBA00022694"/>
    </source>
</evidence>